<evidence type="ECO:0008006" key="3">
    <source>
        <dbReference type="Google" id="ProtNLM"/>
    </source>
</evidence>
<dbReference type="OrthoDB" id="5182530at2"/>
<proteinExistence type="predicted"/>
<keyword evidence="2" id="KW-1185">Reference proteome</keyword>
<reference evidence="1 2" key="1">
    <citation type="submission" date="2019-03" db="EMBL/GenBank/DDBJ databases">
        <title>Genomic Encyclopedia of Type Strains, Phase IV (KMG-IV): sequencing the most valuable type-strain genomes for metagenomic binning, comparative biology and taxonomic classification.</title>
        <authorList>
            <person name="Goeker M."/>
        </authorList>
    </citation>
    <scope>NUCLEOTIDE SEQUENCE [LARGE SCALE GENOMIC DNA]</scope>
    <source>
        <strain evidence="1 2">DSM 45775</strain>
    </source>
</reference>
<comment type="caution">
    <text evidence="1">The sequence shown here is derived from an EMBL/GenBank/DDBJ whole genome shotgun (WGS) entry which is preliminary data.</text>
</comment>
<dbReference type="Proteomes" id="UP000295705">
    <property type="component" value="Unassembled WGS sequence"/>
</dbReference>
<protein>
    <recommendedName>
        <fullName evidence="3">Quinol monooxygenase YgiN</fullName>
    </recommendedName>
</protein>
<sequence>MYARHTFATGDPAMLDDAVTATRVQGHELLSGQPGFAGMSVFVDAALGKLLIGSFWDTEESCRASDETVREQRAKLLLPFAATLGREIFEVALAHQIREPGPGSAMRRLVIEFDPAETDARIEAFRAVIPSLDAIPGFCRSTLFIDRARGRAVVGSIYTDRAAMEAARAATAGVRERAGQHAGHAMAVRSLEEFDTVFYGAPSA</sequence>
<dbReference type="InterPro" id="IPR011008">
    <property type="entry name" value="Dimeric_a/b-barrel"/>
</dbReference>
<evidence type="ECO:0000313" key="2">
    <source>
        <dbReference type="Proteomes" id="UP000295705"/>
    </source>
</evidence>
<dbReference type="SUPFAM" id="SSF54909">
    <property type="entry name" value="Dimeric alpha+beta barrel"/>
    <property type="match status" value="2"/>
</dbReference>
<dbReference type="AlphaFoldDB" id="A0A4R6VTH8"/>
<gene>
    <name evidence="1" type="ORF">EV188_102907</name>
</gene>
<organism evidence="1 2">
    <name type="scientific">Actinomycetospora succinea</name>
    <dbReference type="NCBI Taxonomy" id="663603"/>
    <lineage>
        <taxon>Bacteria</taxon>
        <taxon>Bacillati</taxon>
        <taxon>Actinomycetota</taxon>
        <taxon>Actinomycetes</taxon>
        <taxon>Pseudonocardiales</taxon>
        <taxon>Pseudonocardiaceae</taxon>
        <taxon>Actinomycetospora</taxon>
    </lineage>
</organism>
<name>A0A4R6VTH8_9PSEU</name>
<dbReference type="EMBL" id="SNYO01000002">
    <property type="protein sequence ID" value="TDQ63250.1"/>
    <property type="molecule type" value="Genomic_DNA"/>
</dbReference>
<evidence type="ECO:0000313" key="1">
    <source>
        <dbReference type="EMBL" id="TDQ63250.1"/>
    </source>
</evidence>
<accession>A0A4R6VTH8</accession>
<dbReference type="RefSeq" id="WP_133826198.1">
    <property type="nucleotide sequence ID" value="NZ_BAABHR010000038.1"/>
</dbReference>